<evidence type="ECO:0000256" key="2">
    <source>
        <dbReference type="ARBA" id="ARBA00022801"/>
    </source>
</evidence>
<evidence type="ECO:0000313" key="4">
    <source>
        <dbReference type="EMBL" id="KFF31685.1"/>
    </source>
</evidence>
<sequence>MMGLLSLLFISFIVVPLLVALVYLIYQWVAEDNGESTTPGNRDDQKTRQRPETTVFLQTTEHPHDPLRGKPIKDQTAYAPIYSQFFLPPEHQLDLVTVDSQGNTNLKLGLYNGQLVLEAPNGLLPCRASGQIYKLGIFTGTLRGTSYYDAAFLRADTRPLRPAILRREPGNKYDRNAIAILAPNAGIVGYVNKQNAARLSKRLDKGAPYMAIFTSGSPSGQDSTPTSILIAPENTLQSILKNSVPANTNLIS</sequence>
<dbReference type="AlphaFoldDB" id="A0A080N4S8"/>
<dbReference type="Pfam" id="PF08797">
    <property type="entry name" value="HIRAN"/>
    <property type="match status" value="1"/>
</dbReference>
<feature type="domain" description="HIRAN" evidence="3">
    <location>
        <begin position="135"/>
        <end position="236"/>
    </location>
</feature>
<protein>
    <submittedName>
        <fullName evidence="4">DNA-binding HIRAN domain protein</fullName>
    </submittedName>
</protein>
<evidence type="ECO:0000313" key="5">
    <source>
        <dbReference type="Proteomes" id="UP000028730"/>
    </source>
</evidence>
<dbReference type="InterPro" id="IPR014905">
    <property type="entry name" value="HIRAN"/>
</dbReference>
<dbReference type="Proteomes" id="UP000028730">
    <property type="component" value="Unassembled WGS sequence"/>
</dbReference>
<evidence type="ECO:0000259" key="3">
    <source>
        <dbReference type="SMART" id="SM00910"/>
    </source>
</evidence>
<gene>
    <name evidence="4" type="ORF">BBOMB_1072</name>
</gene>
<reference evidence="4 5" key="1">
    <citation type="journal article" date="2014" name="Appl. Environ. Microbiol.">
        <title>Genomic encyclopedia of type strains of the genus Bifidobacterium.</title>
        <authorList>
            <person name="Milani C."/>
            <person name="Lugli G.A."/>
            <person name="Duranti S."/>
            <person name="Turroni F."/>
            <person name="Bottacini F."/>
            <person name="Mangifesta M."/>
            <person name="Sanchez B."/>
            <person name="Viappiani A."/>
            <person name="Mancabelli L."/>
            <person name="Taminiau B."/>
            <person name="Delcenserie V."/>
            <person name="Barrangou R."/>
            <person name="Margolles A."/>
            <person name="van Sinderen D."/>
            <person name="Ventura M."/>
        </authorList>
    </citation>
    <scope>NUCLEOTIDE SEQUENCE [LARGE SCALE GENOMIC DNA]</scope>
    <source>
        <strain evidence="4 5">DSM 19703</strain>
    </source>
</reference>
<accession>A0A080N4S8</accession>
<dbReference type="eggNOG" id="ENOG5032AGR">
    <property type="taxonomic scope" value="Bacteria"/>
</dbReference>
<keyword evidence="2" id="KW-0378">Hydrolase</keyword>
<dbReference type="GO" id="GO:0008270">
    <property type="term" value="F:zinc ion binding"/>
    <property type="evidence" value="ECO:0007669"/>
    <property type="project" value="InterPro"/>
</dbReference>
<name>A0A080N4S8_9BIFI</name>
<dbReference type="GO" id="GO:0016818">
    <property type="term" value="F:hydrolase activity, acting on acid anhydrides, in phosphorus-containing anhydrides"/>
    <property type="evidence" value="ECO:0007669"/>
    <property type="project" value="InterPro"/>
</dbReference>
<dbReference type="OrthoDB" id="260852at2"/>
<organism evidence="4 5">
    <name type="scientific">Bifidobacterium bombi DSM 19703</name>
    <dbReference type="NCBI Taxonomy" id="1341695"/>
    <lineage>
        <taxon>Bacteria</taxon>
        <taxon>Bacillati</taxon>
        <taxon>Actinomycetota</taxon>
        <taxon>Actinomycetes</taxon>
        <taxon>Bifidobacteriales</taxon>
        <taxon>Bifidobacteriaceae</taxon>
        <taxon>Bifidobacterium</taxon>
    </lineage>
</organism>
<comment type="caution">
    <text evidence="4">The sequence shown here is derived from an EMBL/GenBank/DDBJ whole genome shotgun (WGS) entry which is preliminary data.</text>
</comment>
<dbReference type="RefSeq" id="WP_044087929.1">
    <property type="nucleotide sequence ID" value="NZ_ATLK01000001.1"/>
</dbReference>
<keyword evidence="4" id="KW-0238">DNA-binding</keyword>
<proteinExistence type="predicted"/>
<dbReference type="SMART" id="SM00910">
    <property type="entry name" value="HIRAN"/>
    <property type="match status" value="1"/>
</dbReference>
<dbReference type="GO" id="GO:0003677">
    <property type="term" value="F:DNA binding"/>
    <property type="evidence" value="ECO:0007669"/>
    <property type="project" value="UniProtKB-KW"/>
</dbReference>
<dbReference type="Gene3D" id="3.30.70.2330">
    <property type="match status" value="1"/>
</dbReference>
<evidence type="ECO:0000256" key="1">
    <source>
        <dbReference type="ARBA" id="ARBA00022723"/>
    </source>
</evidence>
<dbReference type="EMBL" id="ATLK01000001">
    <property type="protein sequence ID" value="KFF31685.1"/>
    <property type="molecule type" value="Genomic_DNA"/>
</dbReference>
<keyword evidence="1" id="KW-0479">Metal-binding</keyword>
<keyword evidence="5" id="KW-1185">Reference proteome</keyword>